<evidence type="ECO:0000256" key="6">
    <source>
        <dbReference type="ARBA" id="ARBA00023136"/>
    </source>
</evidence>
<dbReference type="Gene3D" id="3.90.550.50">
    <property type="match status" value="1"/>
</dbReference>
<organism evidence="8 9">
    <name type="scientific">Podospora appendiculata</name>
    <dbReference type="NCBI Taxonomy" id="314037"/>
    <lineage>
        <taxon>Eukaryota</taxon>
        <taxon>Fungi</taxon>
        <taxon>Dikarya</taxon>
        <taxon>Ascomycota</taxon>
        <taxon>Pezizomycotina</taxon>
        <taxon>Sordariomycetes</taxon>
        <taxon>Sordariomycetidae</taxon>
        <taxon>Sordariales</taxon>
        <taxon>Podosporaceae</taxon>
        <taxon>Podospora</taxon>
    </lineage>
</organism>
<keyword evidence="6 7" id="KW-0472">Membrane</keyword>
<evidence type="ECO:0000256" key="4">
    <source>
        <dbReference type="ARBA" id="ARBA00022968"/>
    </source>
</evidence>
<keyword evidence="4" id="KW-0735">Signal-anchor</keyword>
<evidence type="ECO:0000256" key="2">
    <source>
        <dbReference type="ARBA" id="ARBA00006462"/>
    </source>
</evidence>
<evidence type="ECO:0000256" key="3">
    <source>
        <dbReference type="ARBA" id="ARBA00022692"/>
    </source>
</evidence>
<keyword evidence="9" id="KW-1185">Reference proteome</keyword>
<reference evidence="8" key="2">
    <citation type="submission" date="2023-06" db="EMBL/GenBank/DDBJ databases">
        <authorList>
            <consortium name="Lawrence Berkeley National Laboratory"/>
            <person name="Haridas S."/>
            <person name="Hensen N."/>
            <person name="Bonometti L."/>
            <person name="Westerberg I."/>
            <person name="Brannstrom I.O."/>
            <person name="Guillou S."/>
            <person name="Cros-Aarteil S."/>
            <person name="Calhoun S."/>
            <person name="Kuo A."/>
            <person name="Mondo S."/>
            <person name="Pangilinan J."/>
            <person name="Riley R."/>
            <person name="Labutti K."/>
            <person name="Andreopoulos B."/>
            <person name="Lipzen A."/>
            <person name="Chen C."/>
            <person name="Yanf M."/>
            <person name="Daum C."/>
            <person name="Ng V."/>
            <person name="Clum A."/>
            <person name="Steindorff A."/>
            <person name="Ohm R."/>
            <person name="Martin F."/>
            <person name="Silar P."/>
            <person name="Natvig D."/>
            <person name="Lalanne C."/>
            <person name="Gautier V."/>
            <person name="Ament-Velasquez S.L."/>
            <person name="Kruys A."/>
            <person name="Hutchinson M.I."/>
            <person name="Powell A.J."/>
            <person name="Barry K."/>
            <person name="Miller A.N."/>
            <person name="Grigoriev I.V."/>
            <person name="Debuchy R."/>
            <person name="Gladieux P."/>
            <person name="Thoren M.H."/>
            <person name="Johannesson H."/>
        </authorList>
    </citation>
    <scope>NUCLEOTIDE SEQUENCE</scope>
    <source>
        <strain evidence="8">CBS 314.62</strain>
    </source>
</reference>
<evidence type="ECO:0000256" key="5">
    <source>
        <dbReference type="ARBA" id="ARBA00022989"/>
    </source>
</evidence>
<dbReference type="InterPro" id="IPR026050">
    <property type="entry name" value="C1GALT1/C1GALT1_chp1"/>
</dbReference>
<comment type="caution">
    <text evidence="8">The sequence shown here is derived from an EMBL/GenBank/DDBJ whole genome shotgun (WGS) entry which is preliminary data.</text>
</comment>
<dbReference type="EMBL" id="JAULSO010000003">
    <property type="protein sequence ID" value="KAK3685146.1"/>
    <property type="molecule type" value="Genomic_DNA"/>
</dbReference>
<accession>A0AAE0X4M8</accession>
<dbReference type="Gene3D" id="3.50.4.10">
    <property type="entry name" value="Hepatocyte Growth Factor"/>
    <property type="match status" value="1"/>
</dbReference>
<keyword evidence="5 7" id="KW-1133">Transmembrane helix</keyword>
<feature type="transmembrane region" description="Helical" evidence="7">
    <location>
        <begin position="21"/>
        <end position="43"/>
    </location>
</feature>
<name>A0AAE0X4M8_9PEZI</name>
<evidence type="ECO:0000313" key="9">
    <source>
        <dbReference type="Proteomes" id="UP001270362"/>
    </source>
</evidence>
<keyword evidence="3 7" id="KW-0812">Transmembrane</keyword>
<dbReference type="Proteomes" id="UP001270362">
    <property type="component" value="Unassembled WGS sequence"/>
</dbReference>
<dbReference type="AlphaFoldDB" id="A0AAE0X4M8"/>
<dbReference type="PANTHER" id="PTHR23033">
    <property type="entry name" value="BETA1,3-GALACTOSYLTRANSFERASE"/>
    <property type="match status" value="1"/>
</dbReference>
<gene>
    <name evidence="8" type="ORF">B0T22DRAFT_500131</name>
</gene>
<reference evidence="8" key="1">
    <citation type="journal article" date="2023" name="Mol. Phylogenet. Evol.">
        <title>Genome-scale phylogeny and comparative genomics of the fungal order Sordariales.</title>
        <authorList>
            <person name="Hensen N."/>
            <person name="Bonometti L."/>
            <person name="Westerberg I."/>
            <person name="Brannstrom I.O."/>
            <person name="Guillou S."/>
            <person name="Cros-Aarteil S."/>
            <person name="Calhoun S."/>
            <person name="Haridas S."/>
            <person name="Kuo A."/>
            <person name="Mondo S."/>
            <person name="Pangilinan J."/>
            <person name="Riley R."/>
            <person name="LaButti K."/>
            <person name="Andreopoulos B."/>
            <person name="Lipzen A."/>
            <person name="Chen C."/>
            <person name="Yan M."/>
            <person name="Daum C."/>
            <person name="Ng V."/>
            <person name="Clum A."/>
            <person name="Steindorff A."/>
            <person name="Ohm R.A."/>
            <person name="Martin F."/>
            <person name="Silar P."/>
            <person name="Natvig D.O."/>
            <person name="Lalanne C."/>
            <person name="Gautier V."/>
            <person name="Ament-Velasquez S.L."/>
            <person name="Kruys A."/>
            <person name="Hutchinson M.I."/>
            <person name="Powell A.J."/>
            <person name="Barry K."/>
            <person name="Miller A.N."/>
            <person name="Grigoriev I.V."/>
            <person name="Debuchy R."/>
            <person name="Gladieux P."/>
            <person name="Hiltunen Thoren M."/>
            <person name="Johannesson H."/>
        </authorList>
    </citation>
    <scope>NUCLEOTIDE SEQUENCE</scope>
    <source>
        <strain evidence="8">CBS 314.62</strain>
    </source>
</reference>
<dbReference type="PANTHER" id="PTHR23033:SF40">
    <property type="entry name" value="APPLE DOMAIN-CONTAINING PROTEIN"/>
    <property type="match status" value="1"/>
</dbReference>
<sequence length="471" mass="53441">MVSRLPGPRLPRANRPRRRCFRFRLVSIPYIAFALILFVWMVMPHDSIVRLLLRFHLKNIQSSMKGRPSEDWVFAPPAFLPVNLAEDTLVIVKTGYGTRERVPAFFDALPSASEFRDFLVIADYSSLPGKNPVYRGEELPIHDMVNRTLSHADLFTDLTTDPRAIKYRALTDAIADSDWNLALQLSESSGWELDAMKFISGLQLAYEKFPLKKWYIMADDDTYFVQPSLKPLLAHLDPKLPYYLGNAVGDFKGRFAHGGSAIILSQAAMRALLFKDPKVVSAAHMNALTETWGDRLLAKALIKVGVYLEETYSHLFNGESPEDTKIRPDRFCSPIITFHTLNTPEKMASAGKHFAEVSKAVLWNDLLELYDAHSPWRHDTKGLEAANKNWDHIGTPDDTVTTIDNVVIVEDCINRCENYQLCMAWTWESQTLKCRISPYVTVGKEAKGKLSGMHTGRMRHLDYKCPHGILV</sequence>
<evidence type="ECO:0008006" key="10">
    <source>
        <dbReference type="Google" id="ProtNLM"/>
    </source>
</evidence>
<comment type="subcellular location">
    <subcellularLocation>
        <location evidence="1">Membrane</location>
        <topology evidence="1">Single-pass type II membrane protein</topology>
    </subcellularLocation>
</comment>
<protein>
    <recommendedName>
        <fullName evidence="10">Glycosyltransferase Family 31</fullName>
    </recommendedName>
</protein>
<evidence type="ECO:0000313" key="8">
    <source>
        <dbReference type="EMBL" id="KAK3685146.1"/>
    </source>
</evidence>
<dbReference type="GO" id="GO:0016020">
    <property type="term" value="C:membrane"/>
    <property type="evidence" value="ECO:0007669"/>
    <property type="project" value="UniProtKB-SubCell"/>
</dbReference>
<evidence type="ECO:0000256" key="1">
    <source>
        <dbReference type="ARBA" id="ARBA00004606"/>
    </source>
</evidence>
<evidence type="ECO:0000256" key="7">
    <source>
        <dbReference type="SAM" id="Phobius"/>
    </source>
</evidence>
<proteinExistence type="inferred from homology"/>
<comment type="similarity">
    <text evidence="2">Belongs to the glycosyltransferase 31 family. Beta3-Gal-T subfamily.</text>
</comment>